<feature type="chain" id="PRO_5045780982" evidence="1">
    <location>
        <begin position="21"/>
        <end position="210"/>
    </location>
</feature>
<evidence type="ECO:0000256" key="1">
    <source>
        <dbReference type="SAM" id="SignalP"/>
    </source>
</evidence>
<keyword evidence="3" id="KW-1185">Reference proteome</keyword>
<dbReference type="PANTHER" id="PTHR37515">
    <property type="entry name" value="YALI0C09240P"/>
    <property type="match status" value="1"/>
</dbReference>
<proteinExistence type="predicted"/>
<name>A0ABZ0TIG5_9SPHI</name>
<gene>
    <name evidence="2" type="ORF">SNE25_26960</name>
</gene>
<protein>
    <submittedName>
        <fullName evidence="2">Uncharacterized protein</fullName>
    </submittedName>
</protein>
<accession>A0ABZ0TIG5</accession>
<dbReference type="PANTHER" id="PTHR37515:SF2">
    <property type="entry name" value="YALI0C09240P"/>
    <property type="match status" value="1"/>
</dbReference>
<evidence type="ECO:0000313" key="2">
    <source>
        <dbReference type="EMBL" id="WPU92969.1"/>
    </source>
</evidence>
<feature type="signal peptide" evidence="1">
    <location>
        <begin position="1"/>
        <end position="20"/>
    </location>
</feature>
<sequence>MKFFKAVFCLLISFSLTCTAQQSSMSSKGQPVTDTISDSYDKILTRLEQQAVDKNTDNLGTLLGEIDFRVKTNNLADYEDGFVPHVEMEQPDISNLIDKDQIVIPKKITVIIDYPLTNEYRFTLASATGFTREQLVRAISDHYHKLYQDEEASATIKTIPVNERKTVYNRNQTNGKYRIWGHDISDLVLASVLVYKSADGTILLSLNIES</sequence>
<reference evidence="2 3" key="1">
    <citation type="submission" date="2023-11" db="EMBL/GenBank/DDBJ databases">
        <title>Analysis of the Genomes of Mucilaginibacter gossypii cycad 4 and M. sabulilitoris SNA2: microbes with the potential for plant growth promotion.</title>
        <authorList>
            <person name="Hirsch A.M."/>
            <person name="Humm E."/>
            <person name="Rubbi M."/>
            <person name="Del Vecchio G."/>
            <person name="Ha S.M."/>
            <person name="Pellegrini M."/>
            <person name="Gunsalus R.P."/>
        </authorList>
    </citation>
    <scope>NUCLEOTIDE SEQUENCE [LARGE SCALE GENOMIC DNA]</scope>
    <source>
        <strain evidence="2 3">SNA2</strain>
    </source>
</reference>
<dbReference type="RefSeq" id="WP_321562126.1">
    <property type="nucleotide sequence ID" value="NZ_CP139558.1"/>
</dbReference>
<evidence type="ECO:0000313" key="3">
    <source>
        <dbReference type="Proteomes" id="UP001324380"/>
    </source>
</evidence>
<dbReference type="Proteomes" id="UP001324380">
    <property type="component" value="Chromosome"/>
</dbReference>
<organism evidence="2 3">
    <name type="scientific">Mucilaginibacter sabulilitoris</name>
    <dbReference type="NCBI Taxonomy" id="1173583"/>
    <lineage>
        <taxon>Bacteria</taxon>
        <taxon>Pseudomonadati</taxon>
        <taxon>Bacteroidota</taxon>
        <taxon>Sphingobacteriia</taxon>
        <taxon>Sphingobacteriales</taxon>
        <taxon>Sphingobacteriaceae</taxon>
        <taxon>Mucilaginibacter</taxon>
    </lineage>
</organism>
<keyword evidence="1" id="KW-0732">Signal</keyword>
<dbReference type="EMBL" id="CP139558">
    <property type="protein sequence ID" value="WPU92969.1"/>
    <property type="molecule type" value="Genomic_DNA"/>
</dbReference>